<name>A0ABV4CTY4_9PSEU</name>
<evidence type="ECO:0000256" key="1">
    <source>
        <dbReference type="SAM" id="MobiDB-lite"/>
    </source>
</evidence>
<keyword evidence="3" id="KW-1185">Reference proteome</keyword>
<gene>
    <name evidence="2" type="ORF">AB8O55_27925</name>
</gene>
<accession>A0ABV4CTY4</accession>
<dbReference type="RefSeq" id="WP_345362889.1">
    <property type="nucleotide sequence ID" value="NZ_BAABII010000007.1"/>
</dbReference>
<reference evidence="2 3" key="1">
    <citation type="submission" date="2024-08" db="EMBL/GenBank/DDBJ databases">
        <title>Genome mining of Saccharopolyspora cebuensis PGLac3 from Nigerian medicinal plant.</title>
        <authorList>
            <person name="Ezeobiora C.E."/>
            <person name="Igbokwe N.H."/>
            <person name="Amin D.H."/>
            <person name="Mendie U.E."/>
        </authorList>
    </citation>
    <scope>NUCLEOTIDE SEQUENCE [LARGE SCALE GENOMIC DNA]</scope>
    <source>
        <strain evidence="2 3">PGLac3</strain>
    </source>
</reference>
<feature type="region of interest" description="Disordered" evidence="1">
    <location>
        <begin position="1"/>
        <end position="34"/>
    </location>
</feature>
<evidence type="ECO:0000313" key="3">
    <source>
        <dbReference type="Proteomes" id="UP001564626"/>
    </source>
</evidence>
<dbReference type="EMBL" id="JBGEHV010000085">
    <property type="protein sequence ID" value="MEY8043256.1"/>
    <property type="molecule type" value="Genomic_DNA"/>
</dbReference>
<proteinExistence type="predicted"/>
<dbReference type="Proteomes" id="UP001564626">
    <property type="component" value="Unassembled WGS sequence"/>
</dbReference>
<comment type="caution">
    <text evidence="2">The sequence shown here is derived from an EMBL/GenBank/DDBJ whole genome shotgun (WGS) entry which is preliminary data.</text>
</comment>
<feature type="compositionally biased region" description="Polar residues" evidence="1">
    <location>
        <begin position="23"/>
        <end position="34"/>
    </location>
</feature>
<evidence type="ECO:0000313" key="2">
    <source>
        <dbReference type="EMBL" id="MEY8043256.1"/>
    </source>
</evidence>
<protein>
    <submittedName>
        <fullName evidence="2">Uncharacterized protein</fullName>
    </submittedName>
</protein>
<sequence length="661" mass="72641">MSASLGNGPNTDDPEFRFVPRSKATNTAGGDNSGVQAGTVLGDITLNGAMSAEPDLCVRRAAEEELREVTGQFVAPGKYDEAGRVLRAYRIVVLCGRGTGRAHAAKRLLVDAGLSEIIEVNRDRALRSVRVEELDEGIGYVWHLDEVRDTEIEDGGFEQLAGVIRAAGCWLVIVLDHHVQSCSAAQAKTITLTAPDALEVAASAIRYQCPDDSEGPIGEVKTSLADALLPVDPPEKAVRAAELAIRVHNEELTAAEASAELLEDVGPAVDRWFAGWSVREYALALAVAVLEGEPFDVVASNAWELDEAVRTAELPEDKPLRPRRVFDKSRENLLRDIRATVVAREHPRHPGLVEETVRFERQGWARAVLCHAWREYPALHGVLGTWLCSRAFPGEAARRAITTITCDVPAHDPLRLVNELAGGRRWADRLLAAATVVQLADEERLRPLVEQTLEEWTGSDHAYRQATAALILSSSFGQQNVRSSLVRLARIARSPRQVPQNTVVAGVLGMLSDQVEPELVLREVLGWSAPQHQRTGLRRVGLAVGLWVAGLCSGVDFDVRGLAQSCPDEIGTLVRRVMADPEYGELAVDHLLGLALHARWDDEKAADLVRITSLVVPDLRWWRRHRRVAALRACHPHRRSAISRVFRAARRAERDLRTASR</sequence>
<organism evidence="2 3">
    <name type="scientific">Saccharopolyspora cebuensis</name>
    <dbReference type="NCBI Taxonomy" id="418759"/>
    <lineage>
        <taxon>Bacteria</taxon>
        <taxon>Bacillati</taxon>
        <taxon>Actinomycetota</taxon>
        <taxon>Actinomycetes</taxon>
        <taxon>Pseudonocardiales</taxon>
        <taxon>Pseudonocardiaceae</taxon>
        <taxon>Saccharopolyspora</taxon>
    </lineage>
</organism>
<feature type="compositionally biased region" description="Polar residues" evidence="1">
    <location>
        <begin position="1"/>
        <end position="10"/>
    </location>
</feature>